<feature type="non-terminal residue" evidence="2">
    <location>
        <position position="92"/>
    </location>
</feature>
<dbReference type="AlphaFoldDB" id="A0AAN5CFF2"/>
<evidence type="ECO:0000313" key="3">
    <source>
        <dbReference type="Proteomes" id="UP001328107"/>
    </source>
</evidence>
<keyword evidence="3" id="KW-1185">Reference proteome</keyword>
<reference evidence="3" key="1">
    <citation type="submission" date="2022-10" db="EMBL/GenBank/DDBJ databases">
        <title>Genome assembly of Pristionchus species.</title>
        <authorList>
            <person name="Yoshida K."/>
            <person name="Sommer R.J."/>
        </authorList>
    </citation>
    <scope>NUCLEOTIDE SEQUENCE [LARGE SCALE GENOMIC DNA]</scope>
    <source>
        <strain evidence="3">RS5460</strain>
    </source>
</reference>
<protein>
    <submittedName>
        <fullName evidence="2">Uncharacterized protein</fullName>
    </submittedName>
</protein>
<proteinExistence type="predicted"/>
<gene>
    <name evidence="2" type="ORF">PMAYCL1PPCAC_11314</name>
</gene>
<name>A0AAN5CFF2_9BILA</name>
<feature type="non-terminal residue" evidence="2">
    <location>
        <position position="1"/>
    </location>
</feature>
<organism evidence="2 3">
    <name type="scientific">Pristionchus mayeri</name>
    <dbReference type="NCBI Taxonomy" id="1317129"/>
    <lineage>
        <taxon>Eukaryota</taxon>
        <taxon>Metazoa</taxon>
        <taxon>Ecdysozoa</taxon>
        <taxon>Nematoda</taxon>
        <taxon>Chromadorea</taxon>
        <taxon>Rhabditida</taxon>
        <taxon>Rhabditina</taxon>
        <taxon>Diplogasteromorpha</taxon>
        <taxon>Diplogasteroidea</taxon>
        <taxon>Neodiplogasteridae</taxon>
        <taxon>Pristionchus</taxon>
    </lineage>
</organism>
<feature type="region of interest" description="Disordered" evidence="1">
    <location>
        <begin position="39"/>
        <end position="60"/>
    </location>
</feature>
<evidence type="ECO:0000256" key="1">
    <source>
        <dbReference type="SAM" id="MobiDB-lite"/>
    </source>
</evidence>
<feature type="compositionally biased region" description="Acidic residues" evidence="1">
    <location>
        <begin position="46"/>
        <end position="56"/>
    </location>
</feature>
<sequence length="92" mass="10818">VGDTTMYGTREVDHLPVTKLSELTTNGRQLMNQARAYEWPSFLPSPEEEEETEREEEPDRRWITTKRWLAKKRRLEKLRKGGAFKGPLSNKD</sequence>
<comment type="caution">
    <text evidence="2">The sequence shown here is derived from an EMBL/GenBank/DDBJ whole genome shotgun (WGS) entry which is preliminary data.</text>
</comment>
<dbReference type="Proteomes" id="UP001328107">
    <property type="component" value="Unassembled WGS sequence"/>
</dbReference>
<accession>A0AAN5CFF2</accession>
<evidence type="ECO:0000313" key="2">
    <source>
        <dbReference type="EMBL" id="GMR41119.1"/>
    </source>
</evidence>
<dbReference type="EMBL" id="BTRK01000003">
    <property type="protein sequence ID" value="GMR41119.1"/>
    <property type="molecule type" value="Genomic_DNA"/>
</dbReference>